<name>A2EUC9_TRIV3</name>
<sequence>MNSGSHQSSKTIAKFTKDEDERLLKIIRQLGTRDWESIASCMKNRSPRQCRERWTNYLMPDLSSAPWTPEEDELLEKLYKIYGSKWSKIAAHLPNRSANIVRNRYRNNSRKIKKAPDSITKSPEKLESALDLLAEIPQMTELVTSIPPLIDHEKKNPQKIEIVHPEPDSLLISNLMAVPK</sequence>
<evidence type="ECO:0000313" key="8">
    <source>
        <dbReference type="EMBL" id="EAY03753.1"/>
    </source>
</evidence>
<dbReference type="InParanoid" id="A2EUC9"/>
<dbReference type="SMART" id="SM00717">
    <property type="entry name" value="SANT"/>
    <property type="match status" value="2"/>
</dbReference>
<proteinExistence type="predicted"/>
<dbReference type="InterPro" id="IPR009057">
    <property type="entry name" value="Homeodomain-like_sf"/>
</dbReference>
<reference evidence="8" key="2">
    <citation type="journal article" date="2007" name="Science">
        <title>Draft genome sequence of the sexually transmitted pathogen Trichomonas vaginalis.</title>
        <authorList>
            <person name="Carlton J.M."/>
            <person name="Hirt R.P."/>
            <person name="Silva J.C."/>
            <person name="Delcher A.L."/>
            <person name="Schatz M."/>
            <person name="Zhao Q."/>
            <person name="Wortman J.R."/>
            <person name="Bidwell S.L."/>
            <person name="Alsmark U.C.M."/>
            <person name="Besteiro S."/>
            <person name="Sicheritz-Ponten T."/>
            <person name="Noel C.J."/>
            <person name="Dacks J.B."/>
            <person name="Foster P.G."/>
            <person name="Simillion C."/>
            <person name="Van de Peer Y."/>
            <person name="Miranda-Saavedra D."/>
            <person name="Barton G.J."/>
            <person name="Westrop G.D."/>
            <person name="Mueller S."/>
            <person name="Dessi D."/>
            <person name="Fiori P.L."/>
            <person name="Ren Q."/>
            <person name="Paulsen I."/>
            <person name="Zhang H."/>
            <person name="Bastida-Corcuera F.D."/>
            <person name="Simoes-Barbosa A."/>
            <person name="Brown M.T."/>
            <person name="Hayes R.D."/>
            <person name="Mukherjee M."/>
            <person name="Okumura C.Y."/>
            <person name="Schneider R."/>
            <person name="Smith A.J."/>
            <person name="Vanacova S."/>
            <person name="Villalvazo M."/>
            <person name="Haas B.J."/>
            <person name="Pertea M."/>
            <person name="Feldblyum T.V."/>
            <person name="Utterback T.R."/>
            <person name="Shu C.L."/>
            <person name="Osoegawa K."/>
            <person name="de Jong P.J."/>
            <person name="Hrdy I."/>
            <person name="Horvathova L."/>
            <person name="Zubacova Z."/>
            <person name="Dolezal P."/>
            <person name="Malik S.B."/>
            <person name="Logsdon J.M. Jr."/>
            <person name="Henze K."/>
            <person name="Gupta A."/>
            <person name="Wang C.C."/>
            <person name="Dunne R.L."/>
            <person name="Upcroft J.A."/>
            <person name="Upcroft P."/>
            <person name="White O."/>
            <person name="Salzberg S.L."/>
            <person name="Tang P."/>
            <person name="Chiu C.-H."/>
            <person name="Lee Y.-S."/>
            <person name="Embley T.M."/>
            <person name="Coombs G.H."/>
            <person name="Mottram J.C."/>
            <person name="Tachezy J."/>
            <person name="Fraser-Liggett C.M."/>
            <person name="Johnson P.J."/>
        </authorList>
    </citation>
    <scope>NUCLEOTIDE SEQUENCE [LARGE SCALE GENOMIC DNA]</scope>
    <source>
        <strain evidence="8">G3</strain>
    </source>
</reference>
<dbReference type="Proteomes" id="UP000001542">
    <property type="component" value="Unassembled WGS sequence"/>
</dbReference>
<keyword evidence="4" id="KW-0804">Transcription</keyword>
<reference evidence="8" key="1">
    <citation type="submission" date="2006-10" db="EMBL/GenBank/DDBJ databases">
        <authorList>
            <person name="Amadeo P."/>
            <person name="Zhao Q."/>
            <person name="Wortman J."/>
            <person name="Fraser-Liggett C."/>
            <person name="Carlton J."/>
        </authorList>
    </citation>
    <scope>NUCLEOTIDE SEQUENCE</scope>
    <source>
        <strain evidence="8">G3</strain>
    </source>
</reference>
<keyword evidence="2" id="KW-0805">Transcription regulation</keyword>
<dbReference type="PANTHER" id="PTHR46621">
    <property type="entry name" value="SNRNA-ACTIVATING PROTEIN COMPLEX SUBUNIT 4"/>
    <property type="match status" value="1"/>
</dbReference>
<evidence type="ECO:0000259" key="7">
    <source>
        <dbReference type="PROSITE" id="PS51294"/>
    </source>
</evidence>
<dbReference type="Pfam" id="PF13921">
    <property type="entry name" value="Myb_DNA-bind_6"/>
    <property type="match status" value="1"/>
</dbReference>
<dbReference type="VEuPathDB" id="TrichDB:TVAG_072460"/>
<dbReference type="SMR" id="A2EUC9"/>
<gene>
    <name evidence="8" type="ORF">TVAG_072460</name>
</gene>
<dbReference type="InterPro" id="IPR051575">
    <property type="entry name" value="Myb-like_DNA-bd"/>
</dbReference>
<dbReference type="PROSITE" id="PS50090">
    <property type="entry name" value="MYB_LIKE"/>
    <property type="match status" value="2"/>
</dbReference>
<evidence type="ECO:0000256" key="3">
    <source>
        <dbReference type="ARBA" id="ARBA00023125"/>
    </source>
</evidence>
<dbReference type="EMBL" id="DS113495">
    <property type="protein sequence ID" value="EAY03753.1"/>
    <property type="molecule type" value="Genomic_DNA"/>
</dbReference>
<feature type="domain" description="HTH myb-type" evidence="7">
    <location>
        <begin position="7"/>
        <end position="58"/>
    </location>
</feature>
<evidence type="ECO:0000259" key="6">
    <source>
        <dbReference type="PROSITE" id="PS50090"/>
    </source>
</evidence>
<dbReference type="SUPFAM" id="SSF46689">
    <property type="entry name" value="Homeodomain-like"/>
    <property type="match status" value="1"/>
</dbReference>
<feature type="domain" description="Myb-like" evidence="6">
    <location>
        <begin position="7"/>
        <end position="58"/>
    </location>
</feature>
<dbReference type="Gene3D" id="1.10.10.60">
    <property type="entry name" value="Homeodomain-like"/>
    <property type="match status" value="2"/>
</dbReference>
<dbReference type="KEGG" id="tva:4761601"/>
<dbReference type="GO" id="GO:0006355">
    <property type="term" value="P:regulation of DNA-templated transcription"/>
    <property type="evidence" value="ECO:0000318"/>
    <property type="project" value="GO_Central"/>
</dbReference>
<evidence type="ECO:0000256" key="2">
    <source>
        <dbReference type="ARBA" id="ARBA00023015"/>
    </source>
</evidence>
<dbReference type="RefSeq" id="XP_001315976.1">
    <property type="nucleotide sequence ID" value="XM_001315941.1"/>
</dbReference>
<dbReference type="CDD" id="cd00167">
    <property type="entry name" value="SANT"/>
    <property type="match status" value="2"/>
</dbReference>
<organism evidence="8 9">
    <name type="scientific">Trichomonas vaginalis (strain ATCC PRA-98 / G3)</name>
    <dbReference type="NCBI Taxonomy" id="412133"/>
    <lineage>
        <taxon>Eukaryota</taxon>
        <taxon>Metamonada</taxon>
        <taxon>Parabasalia</taxon>
        <taxon>Trichomonadida</taxon>
        <taxon>Trichomonadidae</taxon>
        <taxon>Trichomonas</taxon>
    </lineage>
</organism>
<evidence type="ECO:0000313" key="9">
    <source>
        <dbReference type="Proteomes" id="UP000001542"/>
    </source>
</evidence>
<evidence type="ECO:0000256" key="4">
    <source>
        <dbReference type="ARBA" id="ARBA00023163"/>
    </source>
</evidence>
<dbReference type="GO" id="GO:0000981">
    <property type="term" value="F:DNA-binding transcription factor activity, RNA polymerase II-specific"/>
    <property type="evidence" value="ECO:0000318"/>
    <property type="project" value="GO_Central"/>
</dbReference>
<dbReference type="PANTHER" id="PTHR46621:SF1">
    <property type="entry name" value="SNRNA-ACTIVATING PROTEIN COMPLEX SUBUNIT 4"/>
    <property type="match status" value="1"/>
</dbReference>
<dbReference type="FunFam" id="1.10.10.60:FF:000010">
    <property type="entry name" value="Transcriptional activator Myb isoform A"/>
    <property type="match status" value="1"/>
</dbReference>
<keyword evidence="9" id="KW-1185">Reference proteome</keyword>
<dbReference type="GO" id="GO:0005634">
    <property type="term" value="C:nucleus"/>
    <property type="evidence" value="ECO:0000318"/>
    <property type="project" value="GO_Central"/>
</dbReference>
<keyword evidence="3 8" id="KW-0238">DNA-binding</keyword>
<dbReference type="InterPro" id="IPR001005">
    <property type="entry name" value="SANT/Myb"/>
</dbReference>
<dbReference type="eggNOG" id="KOG0048">
    <property type="taxonomic scope" value="Eukaryota"/>
</dbReference>
<evidence type="ECO:0000256" key="1">
    <source>
        <dbReference type="ARBA" id="ARBA00022737"/>
    </source>
</evidence>
<protein>
    <submittedName>
        <fullName evidence="8">Myb-like DNA-binding domain containing protein</fullName>
    </submittedName>
</protein>
<keyword evidence="5" id="KW-0539">Nucleus</keyword>
<dbReference type="VEuPathDB" id="TrichDB:TVAGG3_0372670"/>
<accession>A2EUC9</accession>
<dbReference type="AlphaFoldDB" id="A2EUC9"/>
<feature type="domain" description="HTH myb-type" evidence="7">
    <location>
        <begin position="59"/>
        <end position="113"/>
    </location>
</feature>
<dbReference type="OrthoDB" id="2143914at2759"/>
<dbReference type="PROSITE" id="PS51294">
    <property type="entry name" value="HTH_MYB"/>
    <property type="match status" value="2"/>
</dbReference>
<keyword evidence="1" id="KW-0677">Repeat</keyword>
<feature type="domain" description="Myb-like" evidence="6">
    <location>
        <begin position="59"/>
        <end position="109"/>
    </location>
</feature>
<evidence type="ECO:0000256" key="5">
    <source>
        <dbReference type="ARBA" id="ARBA00023242"/>
    </source>
</evidence>
<dbReference type="GO" id="GO:0000978">
    <property type="term" value="F:RNA polymerase II cis-regulatory region sequence-specific DNA binding"/>
    <property type="evidence" value="ECO:0000318"/>
    <property type="project" value="GO_Central"/>
</dbReference>
<dbReference type="InterPro" id="IPR017930">
    <property type="entry name" value="Myb_dom"/>
</dbReference>
<dbReference type="STRING" id="5722.A2EUC9"/>